<dbReference type="GO" id="GO:0046306">
    <property type="term" value="P:alkanesulfonate catabolic process"/>
    <property type="evidence" value="ECO:0007669"/>
    <property type="project" value="TreeGrafter"/>
</dbReference>
<sequence length="352" mass="38635">MGYLGSLLFSRSATSERPGAQRRNRSETNRLFLSGFAPYAEKNGAFISGVLDTFSQADALTLSQRPQSITLLAKTMGLPETVIASYLDHRPPTTITPVSAETAARQQQTADLFYENKLVPKKVDIRTRIWQPATAPRSEIMSLNMFWFLPTHGDGRYLGTEEGARPVDYGYLQQIAQTADRLGFTGVLIPTGRSCEDAWLVAASMIPVTQRLKISCCPAPERDLSDCRRPPGATLDRLSNGRALFNLVTGSDPQELAGDGVFLDHTERYEASSEFTHIWRRLMEGETVTFNGKHQRVRGAKLLFPPLQQPRPPLYFGGSSDVAQDLAAEQVRSLSHLGRAPGAGGGKNRPGA</sequence>
<dbReference type="Gene3D" id="3.20.20.30">
    <property type="entry name" value="Luciferase-like domain"/>
    <property type="match status" value="1"/>
</dbReference>
<keyword evidence="2" id="KW-0288">FMN</keyword>
<name>A0A485A7J2_RAOPL</name>
<evidence type="ECO:0000313" key="7">
    <source>
        <dbReference type="Proteomes" id="UP000345637"/>
    </source>
</evidence>
<dbReference type="InterPro" id="IPR050172">
    <property type="entry name" value="SsuD_RutA_monooxygenase"/>
</dbReference>
<dbReference type="EMBL" id="CAADJE010000002">
    <property type="protein sequence ID" value="VFS56211.1"/>
    <property type="molecule type" value="Genomic_DNA"/>
</dbReference>
<keyword evidence="1" id="KW-0285">Flavoprotein</keyword>
<dbReference type="GO" id="GO:0008726">
    <property type="term" value="F:alkanesulfonate monooxygenase activity"/>
    <property type="evidence" value="ECO:0007669"/>
    <property type="project" value="UniProtKB-EC"/>
</dbReference>
<dbReference type="Gene3D" id="3.40.190.10">
    <property type="entry name" value="Periplasmic binding protein-like II"/>
    <property type="match status" value="1"/>
</dbReference>
<gene>
    <name evidence="6" type="primary">ssuD_2</name>
    <name evidence="6" type="ORF">NCTC12998_00314</name>
</gene>
<proteinExistence type="predicted"/>
<dbReference type="SUPFAM" id="SSF53850">
    <property type="entry name" value="Periplasmic binding protein-like II"/>
    <property type="match status" value="1"/>
</dbReference>
<evidence type="ECO:0000256" key="3">
    <source>
        <dbReference type="ARBA" id="ARBA00023002"/>
    </source>
</evidence>
<accession>A0A485A7J2</accession>
<dbReference type="AlphaFoldDB" id="A0A485A7J2"/>
<dbReference type="Gene3D" id="6.10.10.20">
    <property type="match status" value="1"/>
</dbReference>
<feature type="domain" description="Luciferase-like" evidence="5">
    <location>
        <begin position="145"/>
        <end position="331"/>
    </location>
</feature>
<dbReference type="Proteomes" id="UP000345637">
    <property type="component" value="Unassembled WGS sequence"/>
</dbReference>
<keyword evidence="3 6" id="KW-0560">Oxidoreductase</keyword>
<keyword evidence="4 6" id="KW-0503">Monooxygenase</keyword>
<evidence type="ECO:0000256" key="4">
    <source>
        <dbReference type="ARBA" id="ARBA00023033"/>
    </source>
</evidence>
<evidence type="ECO:0000259" key="5">
    <source>
        <dbReference type="Pfam" id="PF00296"/>
    </source>
</evidence>
<organism evidence="6 7">
    <name type="scientific">Raoultella planticola</name>
    <name type="common">Klebsiella planticola</name>
    <dbReference type="NCBI Taxonomy" id="575"/>
    <lineage>
        <taxon>Bacteria</taxon>
        <taxon>Pseudomonadati</taxon>
        <taxon>Pseudomonadota</taxon>
        <taxon>Gammaproteobacteria</taxon>
        <taxon>Enterobacterales</taxon>
        <taxon>Enterobacteriaceae</taxon>
        <taxon>Klebsiella/Raoultella group</taxon>
        <taxon>Raoultella</taxon>
    </lineage>
</organism>
<evidence type="ECO:0000256" key="1">
    <source>
        <dbReference type="ARBA" id="ARBA00022630"/>
    </source>
</evidence>
<dbReference type="Pfam" id="PF00296">
    <property type="entry name" value="Bac_luciferase"/>
    <property type="match status" value="1"/>
</dbReference>
<evidence type="ECO:0000313" key="6">
    <source>
        <dbReference type="EMBL" id="VFS56211.1"/>
    </source>
</evidence>
<dbReference type="EC" id="1.14.14.5" evidence="6"/>
<dbReference type="PANTHER" id="PTHR42847:SF4">
    <property type="entry name" value="ALKANESULFONATE MONOOXYGENASE-RELATED"/>
    <property type="match status" value="1"/>
</dbReference>
<protein>
    <submittedName>
        <fullName evidence="6">Alkanesulfonate monooxygenase</fullName>
        <ecNumber evidence="6">1.14.14.5</ecNumber>
    </submittedName>
</protein>
<dbReference type="SUPFAM" id="SSF51679">
    <property type="entry name" value="Bacterial luciferase-like"/>
    <property type="match status" value="1"/>
</dbReference>
<evidence type="ECO:0000256" key="2">
    <source>
        <dbReference type="ARBA" id="ARBA00022643"/>
    </source>
</evidence>
<dbReference type="PANTHER" id="PTHR42847">
    <property type="entry name" value="ALKANESULFONATE MONOOXYGENASE"/>
    <property type="match status" value="1"/>
</dbReference>
<dbReference type="InterPro" id="IPR036661">
    <property type="entry name" value="Luciferase-like_sf"/>
</dbReference>
<dbReference type="InterPro" id="IPR011251">
    <property type="entry name" value="Luciferase-like_dom"/>
</dbReference>
<reference evidence="6 7" key="1">
    <citation type="submission" date="2019-03" db="EMBL/GenBank/DDBJ databases">
        <authorList>
            <consortium name="Pathogen Informatics"/>
        </authorList>
    </citation>
    <scope>NUCLEOTIDE SEQUENCE [LARGE SCALE GENOMIC DNA]</scope>
    <source>
        <strain evidence="6 7">NCTC12998</strain>
    </source>
</reference>